<comment type="caution">
    <text evidence="14">The sequence shown here is derived from an EMBL/GenBank/DDBJ whole genome shotgun (WGS) entry which is preliminary data.</text>
</comment>
<dbReference type="CDD" id="cd06454">
    <property type="entry name" value="KBL_like"/>
    <property type="match status" value="1"/>
</dbReference>
<dbReference type="InterPro" id="IPR050087">
    <property type="entry name" value="AON_synthase_class-II"/>
</dbReference>
<dbReference type="GO" id="GO:0005737">
    <property type="term" value="C:cytoplasm"/>
    <property type="evidence" value="ECO:0007669"/>
    <property type="project" value="UniProtKB-ARBA"/>
</dbReference>
<dbReference type="UniPathway" id="UPA00078"/>
<dbReference type="AlphaFoldDB" id="A0A267MMI8"/>
<dbReference type="InterPro" id="IPR015424">
    <property type="entry name" value="PyrdxlP-dep_Trfase"/>
</dbReference>
<accession>A0A267MMI8</accession>
<evidence type="ECO:0000256" key="2">
    <source>
        <dbReference type="ARBA" id="ARBA00002513"/>
    </source>
</evidence>
<dbReference type="EMBL" id="NIBG01000002">
    <property type="protein sequence ID" value="PAB60756.1"/>
    <property type="molecule type" value="Genomic_DNA"/>
</dbReference>
<evidence type="ECO:0000313" key="15">
    <source>
        <dbReference type="Proteomes" id="UP000216024"/>
    </source>
</evidence>
<evidence type="ECO:0000259" key="13">
    <source>
        <dbReference type="Pfam" id="PF00155"/>
    </source>
</evidence>
<dbReference type="NCBIfam" id="TIGR01825">
    <property type="entry name" value="gly_Cac_T_rel"/>
    <property type="match status" value="1"/>
</dbReference>
<comment type="function">
    <text evidence="2 12">Catalyzes the decarboxylative condensation of pimeloyl-[acyl-carrier protein] and L-alanine to produce 8-amino-7-oxononanoate (AON), [acyl-carrier protein], and carbon dioxide.</text>
</comment>
<evidence type="ECO:0000256" key="1">
    <source>
        <dbReference type="ARBA" id="ARBA00001933"/>
    </source>
</evidence>
<evidence type="ECO:0000256" key="9">
    <source>
        <dbReference type="ARBA" id="ARBA00023315"/>
    </source>
</evidence>
<comment type="cofactor">
    <cofactor evidence="1 11 12">
        <name>pyridoxal 5'-phosphate</name>
        <dbReference type="ChEBI" id="CHEBI:597326"/>
    </cofactor>
</comment>
<comment type="subunit">
    <text evidence="5 12">Homodimer.</text>
</comment>
<evidence type="ECO:0000256" key="7">
    <source>
        <dbReference type="ARBA" id="ARBA00022756"/>
    </source>
</evidence>
<dbReference type="InterPro" id="IPR001917">
    <property type="entry name" value="Aminotrans_II_pyridoxalP_BS"/>
</dbReference>
<dbReference type="InterPro" id="IPR004839">
    <property type="entry name" value="Aminotransferase_I/II_large"/>
</dbReference>
<feature type="modified residue" description="N6-(pyridoxal phosphate)lysine" evidence="11">
    <location>
        <position position="243"/>
    </location>
</feature>
<keyword evidence="8 11" id="KW-0663">Pyridoxal phosphate</keyword>
<dbReference type="FunFam" id="3.90.1150.10:FF:000004">
    <property type="entry name" value="2-amino-3-ketobutyrate coenzyme A ligase"/>
    <property type="match status" value="1"/>
</dbReference>
<comment type="catalytic activity">
    <reaction evidence="10 12">
        <text>6-carboxyhexanoyl-[ACP] + L-alanine + H(+) = (8S)-8-amino-7-oxononanoate + holo-[ACP] + CO2</text>
        <dbReference type="Rhea" id="RHEA:42288"/>
        <dbReference type="Rhea" id="RHEA-COMP:9685"/>
        <dbReference type="Rhea" id="RHEA-COMP:9955"/>
        <dbReference type="ChEBI" id="CHEBI:15378"/>
        <dbReference type="ChEBI" id="CHEBI:16526"/>
        <dbReference type="ChEBI" id="CHEBI:57972"/>
        <dbReference type="ChEBI" id="CHEBI:64479"/>
        <dbReference type="ChEBI" id="CHEBI:78846"/>
        <dbReference type="ChEBI" id="CHEBI:149468"/>
        <dbReference type="EC" id="2.3.1.47"/>
    </reaction>
</comment>
<dbReference type="Proteomes" id="UP000216024">
    <property type="component" value="Unassembled WGS sequence"/>
</dbReference>
<dbReference type="PANTHER" id="PTHR13693:SF3">
    <property type="entry name" value="LD36009P"/>
    <property type="match status" value="1"/>
</dbReference>
<dbReference type="FunFam" id="3.40.640.10:FF:000006">
    <property type="entry name" value="5-aminolevulinate synthase, mitochondrial"/>
    <property type="match status" value="1"/>
</dbReference>
<evidence type="ECO:0000313" key="14">
    <source>
        <dbReference type="EMBL" id="PAB60756.1"/>
    </source>
</evidence>
<dbReference type="Gene3D" id="3.40.640.10">
    <property type="entry name" value="Type I PLP-dependent aspartate aminotransferase-like (Major domain)"/>
    <property type="match status" value="1"/>
</dbReference>
<protein>
    <recommendedName>
        <fullName evidence="12">8-amino-7-ketopelargonate synthase</fullName>
        <ecNumber evidence="12">2.3.1.47</ecNumber>
    </recommendedName>
</protein>
<proteinExistence type="inferred from homology"/>
<feature type="domain" description="Aminotransferase class I/classII large" evidence="13">
    <location>
        <begin position="42"/>
        <end position="385"/>
    </location>
</feature>
<evidence type="ECO:0000256" key="6">
    <source>
        <dbReference type="ARBA" id="ARBA00022679"/>
    </source>
</evidence>
<dbReference type="GO" id="GO:0030170">
    <property type="term" value="F:pyridoxal phosphate binding"/>
    <property type="evidence" value="ECO:0007669"/>
    <property type="project" value="InterPro"/>
</dbReference>
<keyword evidence="7" id="KW-0093">Biotin biosynthesis</keyword>
<dbReference type="Gene3D" id="3.90.1150.10">
    <property type="entry name" value="Aspartate Aminotransferase, domain 1"/>
    <property type="match status" value="1"/>
</dbReference>
<organism evidence="14 15">
    <name type="scientific">Anaeromicrobium sediminis</name>
    <dbReference type="NCBI Taxonomy" id="1478221"/>
    <lineage>
        <taxon>Bacteria</taxon>
        <taxon>Bacillati</taxon>
        <taxon>Bacillota</taxon>
        <taxon>Clostridia</taxon>
        <taxon>Peptostreptococcales</taxon>
        <taxon>Thermotaleaceae</taxon>
        <taxon>Anaeromicrobium</taxon>
    </lineage>
</organism>
<dbReference type="EC" id="2.3.1.47" evidence="12"/>
<dbReference type="PANTHER" id="PTHR13693">
    <property type="entry name" value="CLASS II AMINOTRANSFERASE/8-AMINO-7-OXONONANOATE SYNTHASE"/>
    <property type="match status" value="1"/>
</dbReference>
<dbReference type="RefSeq" id="WP_095131295.1">
    <property type="nucleotide sequence ID" value="NZ_NIBG01000002.1"/>
</dbReference>
<dbReference type="InterPro" id="IPR010962">
    <property type="entry name" value="AONS_Archaea/Firmicutes"/>
</dbReference>
<evidence type="ECO:0000256" key="4">
    <source>
        <dbReference type="ARBA" id="ARBA00010008"/>
    </source>
</evidence>
<dbReference type="NCBIfam" id="NF005394">
    <property type="entry name" value="PRK06939.1"/>
    <property type="match status" value="1"/>
</dbReference>
<dbReference type="InterPro" id="IPR015421">
    <property type="entry name" value="PyrdxlP-dep_Trfase_major"/>
</dbReference>
<keyword evidence="9" id="KW-0012">Acyltransferase</keyword>
<dbReference type="Pfam" id="PF00155">
    <property type="entry name" value="Aminotran_1_2"/>
    <property type="match status" value="1"/>
</dbReference>
<dbReference type="SUPFAM" id="SSF53383">
    <property type="entry name" value="PLP-dependent transferases"/>
    <property type="match status" value="1"/>
</dbReference>
<evidence type="ECO:0000256" key="3">
    <source>
        <dbReference type="ARBA" id="ARBA00004746"/>
    </source>
</evidence>
<evidence type="ECO:0000256" key="12">
    <source>
        <dbReference type="RuleBase" id="RU003693"/>
    </source>
</evidence>
<dbReference type="NCBIfam" id="TIGR00858">
    <property type="entry name" value="bioF"/>
    <property type="match status" value="1"/>
</dbReference>
<dbReference type="PROSITE" id="PS00599">
    <property type="entry name" value="AA_TRANSFER_CLASS_2"/>
    <property type="match status" value="1"/>
</dbReference>
<dbReference type="InterPro" id="IPR004723">
    <property type="entry name" value="AONS_Archaea/Proteobacteria"/>
</dbReference>
<evidence type="ECO:0000256" key="11">
    <source>
        <dbReference type="PIRSR" id="PIRSR604723-51"/>
    </source>
</evidence>
<comment type="similarity">
    <text evidence="4 12">Belongs to the class-II pyridoxal-phosphate-dependent aminotransferase family. BioF subfamily.</text>
</comment>
<evidence type="ECO:0000256" key="5">
    <source>
        <dbReference type="ARBA" id="ARBA00011738"/>
    </source>
</evidence>
<sequence>MNNVHELTFLKEKIEGLKADGVYRKLPILEGANESEVILNGKKVINLSSNNYLGFANHPRLKRAAIEAVEKYGVGAGAVRTIVGNMDIHEKMETLLAKFKREEAVMSFQSGFNCNAGTIQAIAEKGDLIISDELNHASIIDGARLSRADKTIYKHNDMDSLEEVLKLKRDKYRNLLIITDGVFSMDGDIANLPDIANLAEKYSAMTYVDDAHGSGVLGESGRGTVDHFNLHGRIDFSIGTLSKAIGVIGGYVAGSKTMQDWLSHRGRPLLFSTSLPPAAVGSIIEAVKILMETTEYTDRLWDNAKYFKEKLGKLGFDTGNSQTPITPVIIGDEAKTMEFSKKLFEKGVFVSGIVFPTVPKGTGRVRCMVTAAHTKEQLDRAVDAFEKVGKEMNILK</sequence>
<dbReference type="InterPro" id="IPR015422">
    <property type="entry name" value="PyrdxlP-dep_Trfase_small"/>
</dbReference>
<name>A0A267MMI8_9FIRM</name>
<keyword evidence="15" id="KW-1185">Reference proteome</keyword>
<reference evidence="14 15" key="1">
    <citation type="submission" date="2017-06" db="EMBL/GenBank/DDBJ databases">
        <title>Draft genome sequence of anaerobic fermentative bacterium Anaeromicrobium sediminis DY2726D isolated from West Pacific Ocean sediments.</title>
        <authorList>
            <person name="Zeng X."/>
        </authorList>
    </citation>
    <scope>NUCLEOTIDE SEQUENCE [LARGE SCALE GENOMIC DNA]</scope>
    <source>
        <strain evidence="14 15">DY2726D</strain>
    </source>
</reference>
<dbReference type="OrthoDB" id="9807157at2"/>
<gene>
    <name evidence="14" type="ORF">CCE28_04250</name>
</gene>
<evidence type="ECO:0000256" key="10">
    <source>
        <dbReference type="ARBA" id="ARBA00047715"/>
    </source>
</evidence>
<keyword evidence="6 12" id="KW-0808">Transferase</keyword>
<dbReference type="GO" id="GO:0008710">
    <property type="term" value="F:8-amino-7-oxononanoate synthase activity"/>
    <property type="evidence" value="ECO:0007669"/>
    <property type="project" value="UniProtKB-UniRule"/>
</dbReference>
<comment type="pathway">
    <text evidence="3 12">Cofactor biosynthesis; biotin biosynthesis.</text>
</comment>
<evidence type="ECO:0000256" key="8">
    <source>
        <dbReference type="ARBA" id="ARBA00022898"/>
    </source>
</evidence>
<dbReference type="GO" id="GO:0009102">
    <property type="term" value="P:biotin biosynthetic process"/>
    <property type="evidence" value="ECO:0007669"/>
    <property type="project" value="UniProtKB-UniRule"/>
</dbReference>